<protein>
    <recommendedName>
        <fullName evidence="3">DUF4177 domain-containing protein</fullName>
    </recommendedName>
</protein>
<dbReference type="Proteomes" id="UP000095706">
    <property type="component" value="Unassembled WGS sequence"/>
</dbReference>
<reference evidence="1 2" key="1">
    <citation type="submission" date="2015-09" db="EMBL/GenBank/DDBJ databases">
        <authorList>
            <consortium name="Pathogen Informatics"/>
        </authorList>
    </citation>
    <scope>NUCLEOTIDE SEQUENCE [LARGE SCALE GENOMIC DNA]</scope>
    <source>
        <strain evidence="1 2">2789STDY5608849</strain>
    </source>
</reference>
<gene>
    <name evidence="1" type="ORF">ERS852406_00163</name>
</gene>
<accession>A0A173WN90</accession>
<evidence type="ECO:0008006" key="3">
    <source>
        <dbReference type="Google" id="ProtNLM"/>
    </source>
</evidence>
<evidence type="ECO:0000313" key="1">
    <source>
        <dbReference type="EMBL" id="CUN41002.1"/>
    </source>
</evidence>
<organism evidence="1 2">
    <name type="scientific">Fusicatenibacter saccharivorans</name>
    <dbReference type="NCBI Taxonomy" id="1150298"/>
    <lineage>
        <taxon>Bacteria</taxon>
        <taxon>Bacillati</taxon>
        <taxon>Bacillota</taxon>
        <taxon>Clostridia</taxon>
        <taxon>Lachnospirales</taxon>
        <taxon>Lachnospiraceae</taxon>
        <taxon>Fusicatenibacter</taxon>
    </lineage>
</organism>
<evidence type="ECO:0000313" key="2">
    <source>
        <dbReference type="Proteomes" id="UP000095706"/>
    </source>
</evidence>
<sequence>MSEIRIQEVQERAQLMDKLVELLTVGTKWFSDKADAANLAILDKRINERAAEGWELVTYDYMATSMQIKGAFVITFRKEK</sequence>
<dbReference type="Pfam" id="PF13783">
    <property type="entry name" value="DUF4177"/>
    <property type="match status" value="1"/>
</dbReference>
<dbReference type="AlphaFoldDB" id="A0A173WN90"/>
<dbReference type="EMBL" id="CYYV01000001">
    <property type="protein sequence ID" value="CUN41002.1"/>
    <property type="molecule type" value="Genomic_DNA"/>
</dbReference>
<dbReference type="RefSeq" id="WP_242856654.1">
    <property type="nucleotide sequence ID" value="NZ_CAXSRP010000010.1"/>
</dbReference>
<dbReference type="InterPro" id="IPR025234">
    <property type="entry name" value="YjzH-like"/>
</dbReference>
<proteinExistence type="predicted"/>
<name>A0A173WN90_9FIRM</name>